<dbReference type="Proteomes" id="UP001239782">
    <property type="component" value="Chromosome"/>
</dbReference>
<accession>A0AA51RWL7</accession>
<dbReference type="Pfam" id="PF11845">
    <property type="entry name" value="Tll0287-like"/>
    <property type="match status" value="1"/>
</dbReference>
<keyword evidence="1" id="KW-0175">Coiled coil</keyword>
<dbReference type="EMBL" id="CP133548">
    <property type="protein sequence ID" value="WMS88932.1"/>
    <property type="molecule type" value="Genomic_DNA"/>
</dbReference>
<dbReference type="KEGG" id="plei:Q9312_08455"/>
<reference evidence="3 4" key="1">
    <citation type="submission" date="2023-08" db="EMBL/GenBank/DDBJ databases">
        <title>Pleionea litopenaei sp. nov., isolated from stomach of juvenile Litopenaeus vannamei.</title>
        <authorList>
            <person name="Rho A.M."/>
            <person name="Hwang C.Y."/>
        </authorList>
    </citation>
    <scope>NUCLEOTIDE SEQUENCE [LARGE SCALE GENOMIC DNA]</scope>
    <source>
        <strain evidence="3 4">HL-JVS1</strain>
    </source>
</reference>
<sequence length="244" mass="27800">MTQSKSSRVHFKKYRANTIETFTRIKNVLNNIRLFPMLMLVGILMPIANAGEKGEVSKALVKPSQDRALTSSKSVETFNGTFDGQQEFEWRAKKLVKDFSTELKKQLQQAIKSGGFEQGIVTCEKQAPLIAKQFSINGWQIKRVSNKNRNVKNKADEQEQAILELFANMTGNEKPYHKTVERDDELIYYSSIHVQPLCLACHGDNLSEDVRESLMKAYPEDKATGYQLGDLRGMFVVEYLKSRP</sequence>
<evidence type="ECO:0000256" key="1">
    <source>
        <dbReference type="SAM" id="Coils"/>
    </source>
</evidence>
<organism evidence="3 4">
    <name type="scientific">Pleionea litopenaei</name>
    <dbReference type="NCBI Taxonomy" id="3070815"/>
    <lineage>
        <taxon>Bacteria</taxon>
        <taxon>Pseudomonadati</taxon>
        <taxon>Pseudomonadota</taxon>
        <taxon>Gammaproteobacteria</taxon>
        <taxon>Oceanospirillales</taxon>
        <taxon>Pleioneaceae</taxon>
        <taxon>Pleionea</taxon>
    </lineage>
</organism>
<feature type="coiled-coil region" evidence="1">
    <location>
        <begin position="141"/>
        <end position="168"/>
    </location>
</feature>
<evidence type="ECO:0000313" key="3">
    <source>
        <dbReference type="EMBL" id="WMS88932.1"/>
    </source>
</evidence>
<keyword evidence="4" id="KW-1185">Reference proteome</keyword>
<name>A0AA51RWL7_9GAMM</name>
<evidence type="ECO:0000259" key="2">
    <source>
        <dbReference type="Pfam" id="PF11845"/>
    </source>
</evidence>
<dbReference type="AlphaFoldDB" id="A0AA51RWL7"/>
<feature type="domain" description="Tll0287-like" evidence="2">
    <location>
        <begin position="105"/>
        <end position="237"/>
    </location>
</feature>
<dbReference type="InterPro" id="IPR021796">
    <property type="entry name" value="Tll0287-like_dom"/>
</dbReference>
<evidence type="ECO:0000313" key="4">
    <source>
        <dbReference type="Proteomes" id="UP001239782"/>
    </source>
</evidence>
<gene>
    <name evidence="3" type="ORF">Q9312_08455</name>
</gene>
<dbReference type="RefSeq" id="WP_309204151.1">
    <property type="nucleotide sequence ID" value="NZ_CP133548.1"/>
</dbReference>
<proteinExistence type="predicted"/>
<protein>
    <submittedName>
        <fullName evidence="3">DUF3365 domain-containing protein</fullName>
    </submittedName>
</protein>